<comment type="function">
    <text evidence="8">Component of the proteasome, a multicatalytic proteinase complex which is characterized by its ability to cleave peptides with Arg, Phe, Tyr, Leu, and Glu adjacent to the leaving group at neutral or slightly basic pH. The proteasome has an ATP-dependent proteolytic activity.</text>
</comment>
<dbReference type="PANTHER" id="PTHR32194:SF4">
    <property type="entry name" value="PROTEASOME SUBUNIT BETA TYPE-7"/>
    <property type="match status" value="1"/>
</dbReference>
<comment type="subcellular location">
    <subcellularLocation>
        <location evidence="8">Cytoplasm</location>
    </subcellularLocation>
    <subcellularLocation>
        <location evidence="8">Nucleus</location>
    </subcellularLocation>
</comment>
<evidence type="ECO:0000256" key="6">
    <source>
        <dbReference type="ARBA" id="ARBA00022942"/>
    </source>
</evidence>
<dbReference type="EMBL" id="VDLU01000002">
    <property type="protein sequence ID" value="TNJ28506.1"/>
    <property type="molecule type" value="Genomic_DNA"/>
</dbReference>
<comment type="caution">
    <text evidence="9">The sequence shown here is derived from an EMBL/GenBank/DDBJ whole genome shotgun (WGS) entry which is preliminary data.</text>
</comment>
<evidence type="ECO:0000313" key="9">
    <source>
        <dbReference type="EMBL" id="TNJ28506.1"/>
    </source>
</evidence>
<evidence type="ECO:0000256" key="5">
    <source>
        <dbReference type="ARBA" id="ARBA00022801"/>
    </source>
</evidence>
<evidence type="ECO:0000256" key="8">
    <source>
        <dbReference type="RuleBase" id="RU004203"/>
    </source>
</evidence>
<dbReference type="PROSITE" id="PS51476">
    <property type="entry name" value="PROTEASOME_BETA_2"/>
    <property type="match status" value="1"/>
</dbReference>
<dbReference type="GO" id="GO:0051603">
    <property type="term" value="P:proteolysis involved in protein catabolic process"/>
    <property type="evidence" value="ECO:0007669"/>
    <property type="project" value="InterPro"/>
</dbReference>
<dbReference type="VEuPathDB" id="GiardiaDB:GMRT_11893"/>
<evidence type="ECO:0000256" key="1">
    <source>
        <dbReference type="ARBA" id="ARBA00001198"/>
    </source>
</evidence>
<evidence type="ECO:0000256" key="4">
    <source>
        <dbReference type="ARBA" id="ARBA00022698"/>
    </source>
</evidence>
<dbReference type="GO" id="GO:0004298">
    <property type="term" value="F:threonine-type endopeptidase activity"/>
    <property type="evidence" value="ECO:0007669"/>
    <property type="project" value="UniProtKB-KW"/>
</dbReference>
<dbReference type="PANTHER" id="PTHR32194">
    <property type="entry name" value="METALLOPROTEASE TLDD"/>
    <property type="match status" value="1"/>
</dbReference>
<dbReference type="Proteomes" id="UP000315496">
    <property type="component" value="Chromosome 2"/>
</dbReference>
<dbReference type="InterPro" id="IPR023333">
    <property type="entry name" value="Proteasome_suB-type"/>
</dbReference>
<evidence type="ECO:0000313" key="10">
    <source>
        <dbReference type="Proteomes" id="UP000315496"/>
    </source>
</evidence>
<dbReference type="GO" id="GO:0005839">
    <property type="term" value="C:proteasome core complex"/>
    <property type="evidence" value="ECO:0007669"/>
    <property type="project" value="InterPro"/>
</dbReference>
<reference evidence="9 10" key="1">
    <citation type="submission" date="2019-05" db="EMBL/GenBank/DDBJ databases">
        <title>The compact genome of Giardia muris reveals important steps in the evolution of intestinal protozoan parasites.</title>
        <authorList>
            <person name="Xu F."/>
            <person name="Jimenez-Gonzalez A."/>
            <person name="Einarsson E."/>
            <person name="Astvaldsson A."/>
            <person name="Peirasmaki D."/>
            <person name="Eckmann L."/>
            <person name="Andersson J.O."/>
            <person name="Svard S.G."/>
            <person name="Jerlstrom-Hultqvist J."/>
        </authorList>
    </citation>
    <scope>NUCLEOTIDE SEQUENCE [LARGE SCALE GENOMIC DNA]</scope>
    <source>
        <strain evidence="9 10">Roberts-Thomson</strain>
    </source>
</reference>
<dbReference type="GO" id="GO:0005737">
    <property type="term" value="C:cytoplasm"/>
    <property type="evidence" value="ECO:0007669"/>
    <property type="project" value="UniProtKB-SubCell"/>
</dbReference>
<dbReference type="Gene3D" id="3.60.20.10">
    <property type="entry name" value="Glutamine Phosphoribosylpyrophosphate, subunit 1, domain 1"/>
    <property type="match status" value="1"/>
</dbReference>
<dbReference type="GO" id="GO:0005634">
    <property type="term" value="C:nucleus"/>
    <property type="evidence" value="ECO:0007669"/>
    <property type="project" value="UniProtKB-SubCell"/>
</dbReference>
<dbReference type="InterPro" id="IPR001353">
    <property type="entry name" value="Proteasome_sua/b"/>
</dbReference>
<keyword evidence="5" id="KW-0378">Hydrolase</keyword>
<accession>A0A4Z1SRK9</accession>
<organism evidence="9 10">
    <name type="scientific">Giardia muris</name>
    <dbReference type="NCBI Taxonomy" id="5742"/>
    <lineage>
        <taxon>Eukaryota</taxon>
        <taxon>Metamonada</taxon>
        <taxon>Diplomonadida</taxon>
        <taxon>Hexamitidae</taxon>
        <taxon>Giardiinae</taxon>
        <taxon>Giardia</taxon>
    </lineage>
</organism>
<gene>
    <name evidence="9" type="ORF">GMRT_11893</name>
</gene>
<keyword evidence="4" id="KW-0888">Threonine protease</keyword>
<comment type="similarity">
    <text evidence="8">Belongs to the peptidase T1B family.</text>
</comment>
<dbReference type="SUPFAM" id="SSF56235">
    <property type="entry name" value="N-terminal nucleophile aminohydrolases (Ntn hydrolases)"/>
    <property type="match status" value="1"/>
</dbReference>
<comment type="catalytic activity">
    <reaction evidence="1">
        <text>Cleavage of peptide bonds with very broad specificity.</text>
        <dbReference type="EC" id="3.4.25.1"/>
    </reaction>
</comment>
<keyword evidence="6 8" id="KW-0647">Proteasome</keyword>
<sequence>MESVADLMKLTPFNFDNCKRNAQLPPAFLETCTSNFTKTGTTITGLVYKSGVILAADTRSTAGPVVANKNKKKIARITDRMYMAGSGTAADTLMVGRLAASSLRLHEYKTGREPLVQSAVSVISNHLFNHLGYVSAYVILGGVDYKGAHLCSIDAHGSVNPLPFVTQGSGSLAAQAMLEKYWRAEMEEEDAVRCACKAIEAGILNDLGSGSNIDVVIIRLDGTTDVRHVIAQPGTLSAQRPRGTYPDA</sequence>
<keyword evidence="3" id="KW-0645">Protease</keyword>
<dbReference type="PROSITE" id="PS00854">
    <property type="entry name" value="PROTEASOME_BETA_1"/>
    <property type="match status" value="1"/>
</dbReference>
<keyword evidence="10" id="KW-1185">Reference proteome</keyword>
<dbReference type="OrthoDB" id="429533at2759"/>
<dbReference type="AlphaFoldDB" id="A0A4Z1SRK9"/>
<keyword evidence="2 8" id="KW-0963">Cytoplasm</keyword>
<name>A0A4Z1SRK9_GIAMU</name>
<dbReference type="InterPro" id="IPR029055">
    <property type="entry name" value="Ntn_hydrolases_N"/>
</dbReference>
<proteinExistence type="inferred from homology"/>
<evidence type="ECO:0000256" key="3">
    <source>
        <dbReference type="ARBA" id="ARBA00022670"/>
    </source>
</evidence>
<dbReference type="InterPro" id="IPR016050">
    <property type="entry name" value="Proteasome_bsu_CS"/>
</dbReference>
<dbReference type="CDD" id="cd03763">
    <property type="entry name" value="proteasome_beta_type_7"/>
    <property type="match status" value="1"/>
</dbReference>
<evidence type="ECO:0000256" key="7">
    <source>
        <dbReference type="ARBA" id="ARBA00023242"/>
    </source>
</evidence>
<comment type="subunit">
    <text evidence="8">Component of the proteasome complex.</text>
</comment>
<dbReference type="Pfam" id="PF00227">
    <property type="entry name" value="Proteasome"/>
    <property type="match status" value="1"/>
</dbReference>
<evidence type="ECO:0000256" key="2">
    <source>
        <dbReference type="ARBA" id="ARBA00022490"/>
    </source>
</evidence>
<keyword evidence="7 8" id="KW-0539">Nucleus</keyword>
<protein>
    <recommendedName>
        <fullName evidence="8">Proteasome subunit beta</fullName>
    </recommendedName>
</protein>